<dbReference type="EMBL" id="AP019400">
    <property type="protein sequence ID" value="BBI36742.1"/>
    <property type="molecule type" value="Genomic_DNA"/>
</dbReference>
<keyword evidence="2" id="KW-1185">Reference proteome</keyword>
<evidence type="ECO:0000313" key="2">
    <source>
        <dbReference type="Proteomes" id="UP000289856"/>
    </source>
</evidence>
<reference evidence="1 2" key="1">
    <citation type="submission" date="2019-01" db="EMBL/GenBank/DDBJ databases">
        <title>Complete genome sequence of Cohnella hallensis HS21 isolated from Korean fir (Abies koreana) rhizospheric soil.</title>
        <authorList>
            <person name="Jiang L."/>
            <person name="Kang S.W."/>
            <person name="Kim S."/>
            <person name="Jung J."/>
            <person name="Kim C.Y."/>
            <person name="Kim D.H."/>
            <person name="Kim S.W."/>
            <person name="Lee J."/>
        </authorList>
    </citation>
    <scope>NUCLEOTIDE SEQUENCE [LARGE SCALE GENOMIC DNA]</scope>
    <source>
        <strain evidence="1 2">HS21</strain>
    </source>
</reference>
<dbReference type="KEGG" id="cohn:KCTCHS21_61410"/>
<protein>
    <submittedName>
        <fullName evidence="1">Uncharacterized protein</fullName>
    </submittedName>
</protein>
<name>A0A3T1DF76_9BACL</name>
<accession>A0A3T1DF76</accession>
<sequence>MIKSGANINEVIQNEENNFDFTLKVPNGTIYLELTEVVINKKGQSPYSSQKIRASDTGIKLIYYFLSVQSNQRIAVAYVTIGSYPHQLMHVLCCSSVSGN</sequence>
<proteinExistence type="predicted"/>
<evidence type="ECO:0000313" key="1">
    <source>
        <dbReference type="EMBL" id="BBI36742.1"/>
    </source>
</evidence>
<organism evidence="1 2">
    <name type="scientific">Cohnella abietis</name>
    <dbReference type="NCBI Taxonomy" id="2507935"/>
    <lineage>
        <taxon>Bacteria</taxon>
        <taxon>Bacillati</taxon>
        <taxon>Bacillota</taxon>
        <taxon>Bacilli</taxon>
        <taxon>Bacillales</taxon>
        <taxon>Paenibacillaceae</taxon>
        <taxon>Cohnella</taxon>
    </lineage>
</organism>
<dbReference type="AlphaFoldDB" id="A0A3T1DF76"/>
<gene>
    <name evidence="1" type="ORF">KCTCHS21_61410</name>
</gene>
<dbReference type="Proteomes" id="UP000289856">
    <property type="component" value="Chromosome"/>
</dbReference>